<comment type="subcellular location">
    <subcellularLocation>
        <location evidence="1">Nucleus</location>
    </subcellularLocation>
</comment>
<evidence type="ECO:0000256" key="1">
    <source>
        <dbReference type="ARBA" id="ARBA00004123"/>
    </source>
</evidence>
<dbReference type="PANTHER" id="PTHR31001">
    <property type="entry name" value="UNCHARACTERIZED TRANSCRIPTIONAL REGULATORY PROTEIN"/>
    <property type="match status" value="1"/>
</dbReference>
<feature type="compositionally biased region" description="Low complexity" evidence="4">
    <location>
        <begin position="700"/>
        <end position="712"/>
    </location>
</feature>
<dbReference type="Proteomes" id="UP000193986">
    <property type="component" value="Unassembled WGS sequence"/>
</dbReference>
<comment type="caution">
    <text evidence="6">The sequence shown here is derived from an EMBL/GenBank/DDBJ whole genome shotgun (WGS) entry which is preliminary data.</text>
</comment>
<dbReference type="SUPFAM" id="SSF57701">
    <property type="entry name" value="Zn2/Cys6 DNA-binding domain"/>
    <property type="match status" value="1"/>
</dbReference>
<dbReference type="OrthoDB" id="424974at2759"/>
<name>A0A1Y2B1R7_9TREE</name>
<dbReference type="GO" id="GO:0006351">
    <property type="term" value="P:DNA-templated transcription"/>
    <property type="evidence" value="ECO:0007669"/>
    <property type="project" value="InterPro"/>
</dbReference>
<dbReference type="InParanoid" id="A0A1Y2B1R7"/>
<gene>
    <name evidence="6" type="ORF">BCR39DRAFT_534972</name>
</gene>
<dbReference type="Gene3D" id="4.10.240.10">
    <property type="entry name" value="Zn(2)-C6 fungal-type DNA-binding domain"/>
    <property type="match status" value="1"/>
</dbReference>
<feature type="region of interest" description="Disordered" evidence="4">
    <location>
        <begin position="644"/>
        <end position="717"/>
    </location>
</feature>
<evidence type="ECO:0000256" key="4">
    <source>
        <dbReference type="SAM" id="MobiDB-lite"/>
    </source>
</evidence>
<dbReference type="GO" id="GO:0003677">
    <property type="term" value="F:DNA binding"/>
    <property type="evidence" value="ECO:0007669"/>
    <property type="project" value="InterPro"/>
</dbReference>
<feature type="compositionally biased region" description="Low complexity" evidence="4">
    <location>
        <begin position="118"/>
        <end position="134"/>
    </location>
</feature>
<dbReference type="GO" id="GO:0005634">
    <property type="term" value="C:nucleus"/>
    <property type="evidence" value="ECO:0007669"/>
    <property type="project" value="UniProtKB-SubCell"/>
</dbReference>
<dbReference type="STRING" id="71784.A0A1Y2B1R7"/>
<dbReference type="InterPro" id="IPR050613">
    <property type="entry name" value="Sec_Metabolite_Reg"/>
</dbReference>
<evidence type="ECO:0000256" key="3">
    <source>
        <dbReference type="ARBA" id="ARBA00023242"/>
    </source>
</evidence>
<dbReference type="InterPro" id="IPR007219">
    <property type="entry name" value="XnlR_reg_dom"/>
</dbReference>
<dbReference type="AlphaFoldDB" id="A0A1Y2B1R7"/>
<evidence type="ECO:0000256" key="2">
    <source>
        <dbReference type="ARBA" id="ARBA00022723"/>
    </source>
</evidence>
<dbReference type="GO" id="GO:0000981">
    <property type="term" value="F:DNA-binding transcription factor activity, RNA polymerase II-specific"/>
    <property type="evidence" value="ECO:0007669"/>
    <property type="project" value="InterPro"/>
</dbReference>
<proteinExistence type="predicted"/>
<reference evidence="6 7" key="1">
    <citation type="submission" date="2016-07" db="EMBL/GenBank/DDBJ databases">
        <title>Pervasive Adenine N6-methylation of Active Genes in Fungi.</title>
        <authorList>
            <consortium name="DOE Joint Genome Institute"/>
            <person name="Mondo S.J."/>
            <person name="Dannebaum R.O."/>
            <person name="Kuo R.C."/>
            <person name="Labutti K."/>
            <person name="Haridas S."/>
            <person name="Kuo A."/>
            <person name="Salamov A."/>
            <person name="Ahrendt S.R."/>
            <person name="Lipzen A."/>
            <person name="Sullivan W."/>
            <person name="Andreopoulos W.B."/>
            <person name="Clum A."/>
            <person name="Lindquist E."/>
            <person name="Daum C."/>
            <person name="Ramamoorthy G.K."/>
            <person name="Gryganskyi A."/>
            <person name="Culley D."/>
            <person name="Magnuson J.K."/>
            <person name="James T.Y."/>
            <person name="O'Malley M.A."/>
            <person name="Stajich J.E."/>
            <person name="Spatafora J.W."/>
            <person name="Visel A."/>
            <person name="Grigoriev I.V."/>
        </authorList>
    </citation>
    <scope>NUCLEOTIDE SEQUENCE [LARGE SCALE GENOMIC DNA]</scope>
    <source>
        <strain evidence="6 7">68-887.2</strain>
    </source>
</reference>
<dbReference type="Pfam" id="PF04082">
    <property type="entry name" value="Fungal_trans"/>
    <property type="match status" value="1"/>
</dbReference>
<dbReference type="EMBL" id="MCFC01000031">
    <property type="protein sequence ID" value="ORY28500.1"/>
    <property type="molecule type" value="Genomic_DNA"/>
</dbReference>
<dbReference type="PROSITE" id="PS00463">
    <property type="entry name" value="ZN2_CY6_FUNGAL_1"/>
    <property type="match status" value="1"/>
</dbReference>
<dbReference type="CDD" id="cd00067">
    <property type="entry name" value="GAL4"/>
    <property type="match status" value="1"/>
</dbReference>
<keyword evidence="2" id="KW-0479">Metal-binding</keyword>
<feature type="region of interest" description="Disordered" evidence="4">
    <location>
        <begin position="179"/>
        <end position="211"/>
    </location>
</feature>
<dbReference type="InterPro" id="IPR001138">
    <property type="entry name" value="Zn2Cys6_DnaBD"/>
</dbReference>
<feature type="region of interest" description="Disordered" evidence="4">
    <location>
        <begin position="807"/>
        <end position="828"/>
    </location>
</feature>
<dbReference type="PROSITE" id="PS50048">
    <property type="entry name" value="ZN2_CY6_FUNGAL_2"/>
    <property type="match status" value="1"/>
</dbReference>
<dbReference type="SMART" id="SM00066">
    <property type="entry name" value="GAL4"/>
    <property type="match status" value="1"/>
</dbReference>
<evidence type="ECO:0000313" key="7">
    <source>
        <dbReference type="Proteomes" id="UP000193986"/>
    </source>
</evidence>
<dbReference type="InterPro" id="IPR036864">
    <property type="entry name" value="Zn2-C6_fun-type_DNA-bd_sf"/>
</dbReference>
<dbReference type="CDD" id="cd12148">
    <property type="entry name" value="fungal_TF_MHR"/>
    <property type="match status" value="1"/>
</dbReference>
<feature type="region of interest" description="Disordered" evidence="4">
    <location>
        <begin position="112"/>
        <end position="140"/>
    </location>
</feature>
<protein>
    <submittedName>
        <fullName evidence="6">Fungal-specific transcription factor domain-domain-containing protein</fullName>
    </submittedName>
</protein>
<dbReference type="SMART" id="SM00906">
    <property type="entry name" value="Fungal_trans"/>
    <property type="match status" value="1"/>
</dbReference>
<dbReference type="GO" id="GO:0008270">
    <property type="term" value="F:zinc ion binding"/>
    <property type="evidence" value="ECO:0007669"/>
    <property type="project" value="InterPro"/>
</dbReference>
<evidence type="ECO:0000313" key="6">
    <source>
        <dbReference type="EMBL" id="ORY28500.1"/>
    </source>
</evidence>
<accession>A0A1Y2B1R7</accession>
<evidence type="ECO:0000259" key="5">
    <source>
        <dbReference type="PROSITE" id="PS50048"/>
    </source>
</evidence>
<keyword evidence="3" id="KW-0539">Nucleus</keyword>
<sequence>MPPVRIAAKAETDGSSHGATIHEFTDKLSAGEKTRAQRKSYSCSECRRLKLKCSRIWPCSSCEKRGCASICPDGETRRGTGKRLIVANTEELHRKIFDLEIQLAQIRHGRLPSPRIPPLSRSGQAQASSSGPSSVDEDNVVDGAYGTLTLGAEGGARYVGSFAGSAYLRDQDEEAGGLGIKSVLGSGRKESSSQGDDFNGPGHGSGLNSGPWSFRLPMAEVTVDQDLGQLEALRSRLPVWESEGRPLVQAYWDNVNWIHQPIPRPMFENDHLLEAYDTETTPHPHKLACAFLVMALGMMFDVSRPPFHPRAKELYLLGRACLERVDYGQATIATVQALHLCGTFILNDNRSDGTETFWPLLGIAIKAAQSLGLHRDGEAFGLTGYQVEERRQVYWELLSHDRLQALSFGRPVGTSNKHCDTKFPEPDGQLLDDAAGYHRAKHRLMHMLEKMIDLQTQTSPVSYNAVVQVDSELEKFKKALPEALLPNVAVLDLPLDRMLHPHLVLQRFGIRLLVAQTRLHVNRPAFASALRSNPRAPSQSKYSRSFMALYESAQEIIHVVKQLVLYHPSLVARWWFFWFHAFSSAVCLAAVAIRASSCAYASPSFHGLSTICDLSTAARAGSRARNGLSTLRKLRERAQIALASAASSSASQPDLKRKITDPPIPNGGDGDGHGDGDEEDPLGPFMSVSQLRRVPPTKRGSGLSNSGSSTLSPKDTFKSGVISPVSTVAPSNGTSPGNVVYFRPDRPQQSTTTLESILPTTTTTATATASTQLSTPETLYQPTIQRLPEQQDVSNLASWMSFPTGTFRDDNASTWPQTGPSTGGEAGADSFGPVDVDAFLNEYGGDDWASFFQV</sequence>
<feature type="domain" description="Zn(2)-C6 fungal-type" evidence="5">
    <location>
        <begin position="42"/>
        <end position="71"/>
    </location>
</feature>
<organism evidence="6 7">
    <name type="scientific">Naematelia encephala</name>
    <dbReference type="NCBI Taxonomy" id="71784"/>
    <lineage>
        <taxon>Eukaryota</taxon>
        <taxon>Fungi</taxon>
        <taxon>Dikarya</taxon>
        <taxon>Basidiomycota</taxon>
        <taxon>Agaricomycotina</taxon>
        <taxon>Tremellomycetes</taxon>
        <taxon>Tremellales</taxon>
        <taxon>Naemateliaceae</taxon>
        <taxon>Naematelia</taxon>
    </lineage>
</organism>
<dbReference type="PANTHER" id="PTHR31001:SF56">
    <property type="entry name" value="ZN(2)-C6 FUNGAL-TYPE DOMAIN-CONTAINING PROTEIN"/>
    <property type="match status" value="1"/>
</dbReference>
<keyword evidence="7" id="KW-1185">Reference proteome</keyword>